<sequence length="68" mass="8087">MKNKKQDYFKENNIKIDYKSIDILQKFVNPNGRILNRKKTNLSSKNQRLLANAIKRARFMGLMPYVAR</sequence>
<dbReference type="GO" id="GO:0006412">
    <property type="term" value="P:translation"/>
    <property type="evidence" value="ECO:0007669"/>
    <property type="project" value="InterPro"/>
</dbReference>
<evidence type="ECO:0000256" key="3">
    <source>
        <dbReference type="ARBA" id="ARBA00023274"/>
    </source>
</evidence>
<reference evidence="4" key="1">
    <citation type="submission" date="2019-08" db="EMBL/GenBank/DDBJ databases">
        <authorList>
            <person name="Kucharzyk K."/>
            <person name="Murdoch R.W."/>
            <person name="Higgins S."/>
            <person name="Loffler F."/>
        </authorList>
    </citation>
    <scope>NUCLEOTIDE SEQUENCE</scope>
</reference>
<dbReference type="SUPFAM" id="SSF46911">
    <property type="entry name" value="Ribosomal protein S18"/>
    <property type="match status" value="1"/>
</dbReference>
<dbReference type="PANTHER" id="PTHR13479:SF40">
    <property type="entry name" value="SMALL RIBOSOMAL SUBUNIT PROTEIN BS18M"/>
    <property type="match status" value="1"/>
</dbReference>
<gene>
    <name evidence="4" type="primary">rpsR_9</name>
    <name evidence="4" type="ORF">SDC9_21644</name>
</gene>
<dbReference type="PANTHER" id="PTHR13479">
    <property type="entry name" value="30S RIBOSOMAL PROTEIN S18"/>
    <property type="match status" value="1"/>
</dbReference>
<proteinExistence type="inferred from homology"/>
<dbReference type="GO" id="GO:0003735">
    <property type="term" value="F:structural constituent of ribosome"/>
    <property type="evidence" value="ECO:0007669"/>
    <property type="project" value="InterPro"/>
</dbReference>
<evidence type="ECO:0000256" key="2">
    <source>
        <dbReference type="ARBA" id="ARBA00022980"/>
    </source>
</evidence>
<dbReference type="AlphaFoldDB" id="A0A644UAC7"/>
<comment type="similarity">
    <text evidence="1">Belongs to the bacterial ribosomal protein bS18 family.</text>
</comment>
<dbReference type="GO" id="GO:0070181">
    <property type="term" value="F:small ribosomal subunit rRNA binding"/>
    <property type="evidence" value="ECO:0007669"/>
    <property type="project" value="TreeGrafter"/>
</dbReference>
<dbReference type="HAMAP" id="MF_00270">
    <property type="entry name" value="Ribosomal_bS18"/>
    <property type="match status" value="1"/>
</dbReference>
<keyword evidence="2 4" id="KW-0689">Ribosomal protein</keyword>
<keyword evidence="3" id="KW-0687">Ribonucleoprotein</keyword>
<dbReference type="GO" id="GO:0005763">
    <property type="term" value="C:mitochondrial small ribosomal subunit"/>
    <property type="evidence" value="ECO:0007669"/>
    <property type="project" value="TreeGrafter"/>
</dbReference>
<dbReference type="PRINTS" id="PR00974">
    <property type="entry name" value="RIBOSOMALS18"/>
</dbReference>
<comment type="caution">
    <text evidence="4">The sequence shown here is derived from an EMBL/GenBank/DDBJ whole genome shotgun (WGS) entry which is preliminary data.</text>
</comment>
<name>A0A644UAC7_9ZZZZ</name>
<protein>
    <submittedName>
        <fullName evidence="4">30S ribosomal protein S18</fullName>
    </submittedName>
</protein>
<evidence type="ECO:0000256" key="1">
    <source>
        <dbReference type="ARBA" id="ARBA00005589"/>
    </source>
</evidence>
<dbReference type="InterPro" id="IPR001648">
    <property type="entry name" value="Ribosomal_bS18"/>
</dbReference>
<organism evidence="4">
    <name type="scientific">bioreactor metagenome</name>
    <dbReference type="NCBI Taxonomy" id="1076179"/>
    <lineage>
        <taxon>unclassified sequences</taxon>
        <taxon>metagenomes</taxon>
        <taxon>ecological metagenomes</taxon>
    </lineage>
</organism>
<evidence type="ECO:0000313" key="4">
    <source>
        <dbReference type="EMBL" id="MPL75813.1"/>
    </source>
</evidence>
<dbReference type="NCBIfam" id="TIGR00165">
    <property type="entry name" value="S18"/>
    <property type="match status" value="1"/>
</dbReference>
<dbReference type="EMBL" id="VSSQ01000092">
    <property type="protein sequence ID" value="MPL75813.1"/>
    <property type="molecule type" value="Genomic_DNA"/>
</dbReference>
<dbReference type="Pfam" id="PF01084">
    <property type="entry name" value="Ribosomal_S18"/>
    <property type="match status" value="1"/>
</dbReference>
<dbReference type="InterPro" id="IPR036870">
    <property type="entry name" value="Ribosomal_bS18_sf"/>
</dbReference>
<dbReference type="Gene3D" id="4.10.640.10">
    <property type="entry name" value="Ribosomal protein S18"/>
    <property type="match status" value="1"/>
</dbReference>
<accession>A0A644UAC7</accession>